<dbReference type="InterPro" id="IPR012340">
    <property type="entry name" value="NA-bd_OB-fold"/>
</dbReference>
<dbReference type="GeneID" id="31763729"/>
<protein>
    <submittedName>
        <fullName evidence="2">Uncharacterized protein</fullName>
    </submittedName>
</protein>
<dbReference type="Gene3D" id="2.40.50.140">
    <property type="entry name" value="Nucleic acid-binding proteins"/>
    <property type="match status" value="1"/>
</dbReference>
<dbReference type="RefSeq" id="WP_012022946.1">
    <property type="nucleotide sequence ID" value="NC_009441.1"/>
</dbReference>
<keyword evidence="1" id="KW-0812">Transmembrane</keyword>
<accession>A5FLM9</accession>
<dbReference type="eggNOG" id="ENOG503025B">
    <property type="taxonomic scope" value="Bacteria"/>
</dbReference>
<dbReference type="HOGENOM" id="CLU_102174_0_0_10"/>
<name>A5FLM9_FLAJ1</name>
<gene>
    <name evidence="2" type="ordered locus">Fjoh_0859</name>
</gene>
<feature type="transmembrane region" description="Helical" evidence="1">
    <location>
        <begin position="87"/>
        <end position="107"/>
    </location>
</feature>
<dbReference type="KEGG" id="fjo:Fjoh_0859"/>
<reference evidence="2 3" key="1">
    <citation type="journal article" date="2009" name="Appl. Environ. Microbiol.">
        <title>Novel features of the polysaccharide-digesting gliding bacterium Flavobacterium johnsoniae as revealed by genome sequence analysis.</title>
        <authorList>
            <person name="McBride M.J."/>
            <person name="Xie G."/>
            <person name="Martens E.C."/>
            <person name="Lapidus A."/>
            <person name="Henrissat B."/>
            <person name="Rhodes R.G."/>
            <person name="Goltsman E."/>
            <person name="Wang W."/>
            <person name="Xu J."/>
            <person name="Hunnicutt D.W."/>
            <person name="Staroscik A.M."/>
            <person name="Hoover T.R."/>
            <person name="Cheng Y.Q."/>
            <person name="Stein J.L."/>
        </authorList>
    </citation>
    <scope>NUCLEOTIDE SEQUENCE [LARGE SCALE GENOMIC DNA]</scope>
    <source>
        <strain evidence="3">ATCC 17061 / DSM 2064 / JCM 8514 / BCRC 14874 / CCUG 350202 / NBRC 14942 / NCIMB 11054 / UW101</strain>
    </source>
</reference>
<evidence type="ECO:0000256" key="1">
    <source>
        <dbReference type="SAM" id="Phobius"/>
    </source>
</evidence>
<feature type="transmembrane region" description="Helical" evidence="1">
    <location>
        <begin position="14"/>
        <end position="36"/>
    </location>
</feature>
<dbReference type="EMBL" id="CP000685">
    <property type="protein sequence ID" value="ABQ03893.1"/>
    <property type="molecule type" value="Genomic_DNA"/>
</dbReference>
<keyword evidence="1" id="KW-1133">Transmembrane helix</keyword>
<dbReference type="STRING" id="376686.Fjoh_0859"/>
<proteinExistence type="predicted"/>
<sequence length="186" mass="20871">MELLESLPTLLKSFWYIAIPTSLIFLIQTIITFSGLDVADGFDTDFHADAHDGDFQLFSLRNLINFLLGFSWTGISFYSTIGEHTWFLIILSLVVGVLFVLLFFFVIKQVQKLAEDNSFKITNTLNKTAEVYLTIPENKTGKGKIMISVNGSFHELEAMTEQSKIPSGAAVKVIKIENNILIVETI</sequence>
<organism evidence="2 3">
    <name type="scientific">Flavobacterium johnsoniae (strain ATCC 17061 / DSM 2064 / JCM 8514 / BCRC 14874 / CCUG 350202 / NBRC 14942 / NCIMB 11054 / UW101)</name>
    <name type="common">Cytophaga johnsonae</name>
    <dbReference type="NCBI Taxonomy" id="376686"/>
    <lineage>
        <taxon>Bacteria</taxon>
        <taxon>Pseudomonadati</taxon>
        <taxon>Bacteroidota</taxon>
        <taxon>Flavobacteriia</taxon>
        <taxon>Flavobacteriales</taxon>
        <taxon>Flavobacteriaceae</taxon>
        <taxon>Flavobacterium</taxon>
    </lineage>
</organism>
<keyword evidence="1" id="KW-0472">Membrane</keyword>
<dbReference type="Proteomes" id="UP000006694">
    <property type="component" value="Chromosome"/>
</dbReference>
<dbReference type="AlphaFoldDB" id="A5FLM9"/>
<feature type="transmembrane region" description="Helical" evidence="1">
    <location>
        <begin position="63"/>
        <end position="81"/>
    </location>
</feature>
<evidence type="ECO:0000313" key="3">
    <source>
        <dbReference type="Proteomes" id="UP000006694"/>
    </source>
</evidence>
<evidence type="ECO:0000313" key="2">
    <source>
        <dbReference type="EMBL" id="ABQ03893.1"/>
    </source>
</evidence>
<keyword evidence="3" id="KW-1185">Reference proteome</keyword>